<dbReference type="InterPro" id="IPR001638">
    <property type="entry name" value="Solute-binding_3/MltF_N"/>
</dbReference>
<organism evidence="6 7">
    <name type="scientific">Pseudomonas protegens (strain DSM 19095 / LMG 27888 / CFBP 6595 / CHA0)</name>
    <dbReference type="NCBI Taxonomy" id="1124983"/>
    <lineage>
        <taxon>Bacteria</taxon>
        <taxon>Pseudomonadati</taxon>
        <taxon>Pseudomonadota</taxon>
        <taxon>Gammaproteobacteria</taxon>
        <taxon>Pseudomonadales</taxon>
        <taxon>Pseudomonadaceae</taxon>
        <taxon>Pseudomonas</taxon>
    </lineage>
</organism>
<dbReference type="GeneID" id="57478755"/>
<dbReference type="Gene3D" id="3.40.190.10">
    <property type="entry name" value="Periplasmic binding protein-like II"/>
    <property type="match status" value="2"/>
</dbReference>
<dbReference type="eggNOG" id="COG0834">
    <property type="taxonomic scope" value="Bacteria"/>
</dbReference>
<reference evidence="7" key="1">
    <citation type="journal article" date="2014" name="Genome Announc.">
        <title>Full-genome sequence of the plant growth-promoting bacterium Pseudomonas protegens CHA0.</title>
        <authorList>
            <person name="Jousset A."/>
            <person name="Schuldes J."/>
            <person name="Keel C."/>
            <person name="Maurhofer M."/>
            <person name="Daniel R."/>
            <person name="Scheu S."/>
            <person name="Thuermer A."/>
        </authorList>
    </citation>
    <scope>NUCLEOTIDE SEQUENCE [LARGE SCALE GENOMIC DNA]</scope>
    <source>
        <strain evidence="7">DSM 19095 / LMG 27888 / CFBP 6595 / CHA0</strain>
    </source>
</reference>
<dbReference type="HOGENOM" id="CLU_064076_8_0_6"/>
<sequence length="271" mass="30529">MSVIARLLTALLCTCLSLAAHGEKLRIVTEPWAPYVYEENGTAKGLDYETTAIVFQRLGIEVQWQFLPWKRCLAMLETGQADGALDIFHSDQRDGTLLYPNEPLSDVEFVMFYANQRPYPFKRLNELKGLTIGTSPGYLYSDDFSNSTLFNREPAPTHEANFGKLLLGRIDLLITDKRVGQHLLDSLGLRDQVSQNPTVISRQSQYLAVRRNAGMDLLVQRFGAELKRFKREPAYAQLSAKYGAEPALPPVRSSSTRESEKTVEQQESSAH</sequence>
<evidence type="ECO:0000313" key="7">
    <source>
        <dbReference type="Proteomes" id="UP000013940"/>
    </source>
</evidence>
<evidence type="ECO:0000256" key="1">
    <source>
        <dbReference type="ARBA" id="ARBA00010333"/>
    </source>
</evidence>
<dbReference type="Pfam" id="PF00497">
    <property type="entry name" value="SBP_bac_3"/>
    <property type="match status" value="1"/>
</dbReference>
<dbReference type="SMART" id="SM00062">
    <property type="entry name" value="PBPb"/>
    <property type="match status" value="1"/>
</dbReference>
<dbReference type="RefSeq" id="WP_015637342.1">
    <property type="nucleotide sequence ID" value="NC_021237.1"/>
</dbReference>
<comment type="similarity">
    <text evidence="1">Belongs to the bacterial solute-binding protein 3 family.</text>
</comment>
<evidence type="ECO:0000259" key="5">
    <source>
        <dbReference type="SMART" id="SM00062"/>
    </source>
</evidence>
<evidence type="ECO:0000256" key="4">
    <source>
        <dbReference type="SAM" id="SignalP"/>
    </source>
</evidence>
<name>A0A2C9EUY4_PSEPH</name>
<evidence type="ECO:0000256" key="2">
    <source>
        <dbReference type="ARBA" id="ARBA00022729"/>
    </source>
</evidence>
<protein>
    <submittedName>
        <fullName evidence="6">Putative periplasmic binding protein</fullName>
    </submittedName>
</protein>
<dbReference type="AlphaFoldDB" id="A0A2C9EUY4"/>
<dbReference type="PANTHER" id="PTHR35936">
    <property type="entry name" value="MEMBRANE-BOUND LYTIC MUREIN TRANSGLYCOSYLASE F"/>
    <property type="match status" value="1"/>
</dbReference>
<evidence type="ECO:0000313" key="6">
    <source>
        <dbReference type="EMBL" id="AGL87483.1"/>
    </source>
</evidence>
<proteinExistence type="inferred from homology"/>
<accession>A0A2C9EUY4</accession>
<gene>
    <name evidence="6" type="ORF">PFLCHA0_c57550</name>
</gene>
<keyword evidence="2 4" id="KW-0732">Signal</keyword>
<feature type="signal peptide" evidence="4">
    <location>
        <begin position="1"/>
        <end position="19"/>
    </location>
</feature>
<evidence type="ECO:0000256" key="3">
    <source>
        <dbReference type="SAM" id="MobiDB-lite"/>
    </source>
</evidence>
<feature type="region of interest" description="Disordered" evidence="3">
    <location>
        <begin position="240"/>
        <end position="271"/>
    </location>
</feature>
<feature type="compositionally biased region" description="Basic and acidic residues" evidence="3">
    <location>
        <begin position="255"/>
        <end position="271"/>
    </location>
</feature>
<feature type="chain" id="PRO_5012903435" evidence="4">
    <location>
        <begin position="20"/>
        <end position="271"/>
    </location>
</feature>
<feature type="domain" description="Solute-binding protein family 3/N-terminal" evidence="5">
    <location>
        <begin position="24"/>
        <end position="246"/>
    </location>
</feature>
<dbReference type="EMBL" id="CP003190">
    <property type="protein sequence ID" value="AGL87483.1"/>
    <property type="molecule type" value="Genomic_DNA"/>
</dbReference>
<dbReference type="Proteomes" id="UP000013940">
    <property type="component" value="Chromosome"/>
</dbReference>
<dbReference type="KEGG" id="pprc:PFLCHA0_c57550"/>
<dbReference type="SUPFAM" id="SSF53850">
    <property type="entry name" value="Periplasmic binding protein-like II"/>
    <property type="match status" value="1"/>
</dbReference>
<dbReference type="PANTHER" id="PTHR35936:SF25">
    <property type="entry name" value="ABC TRANSPORTER SUBSTRATE-BINDING PROTEIN"/>
    <property type="match status" value="1"/>
</dbReference>